<name>A0A6L2NJ85_TANCI</name>
<evidence type="ECO:0000313" key="4">
    <source>
        <dbReference type="EMBL" id="GEU85509.1"/>
    </source>
</evidence>
<feature type="region of interest" description="Disordered" evidence="1">
    <location>
        <begin position="785"/>
        <end position="810"/>
    </location>
</feature>
<organism evidence="4">
    <name type="scientific">Tanacetum cinerariifolium</name>
    <name type="common">Dalmatian daisy</name>
    <name type="synonym">Chrysanthemum cinerariifolium</name>
    <dbReference type="NCBI Taxonomy" id="118510"/>
    <lineage>
        <taxon>Eukaryota</taxon>
        <taxon>Viridiplantae</taxon>
        <taxon>Streptophyta</taxon>
        <taxon>Embryophyta</taxon>
        <taxon>Tracheophyta</taxon>
        <taxon>Spermatophyta</taxon>
        <taxon>Magnoliopsida</taxon>
        <taxon>eudicotyledons</taxon>
        <taxon>Gunneridae</taxon>
        <taxon>Pentapetalae</taxon>
        <taxon>asterids</taxon>
        <taxon>campanulids</taxon>
        <taxon>Asterales</taxon>
        <taxon>Asteraceae</taxon>
        <taxon>Asteroideae</taxon>
        <taxon>Anthemideae</taxon>
        <taxon>Anthemidinae</taxon>
        <taxon>Tanacetum</taxon>
    </lineage>
</organism>
<feature type="compositionally biased region" description="Pro residues" evidence="1">
    <location>
        <begin position="1312"/>
        <end position="1333"/>
    </location>
</feature>
<feature type="compositionally biased region" description="Basic and acidic residues" evidence="1">
    <location>
        <begin position="740"/>
        <end position="751"/>
    </location>
</feature>
<dbReference type="InterPro" id="IPR043502">
    <property type="entry name" value="DNA/RNA_pol_sf"/>
</dbReference>
<evidence type="ECO:0000259" key="3">
    <source>
        <dbReference type="Pfam" id="PF25597"/>
    </source>
</evidence>
<comment type="caution">
    <text evidence="4">The sequence shown here is derived from an EMBL/GenBank/DDBJ whole genome shotgun (WGS) entry which is preliminary data.</text>
</comment>
<feature type="region of interest" description="Disordered" evidence="1">
    <location>
        <begin position="402"/>
        <end position="430"/>
    </location>
</feature>
<feature type="region of interest" description="Disordered" evidence="1">
    <location>
        <begin position="265"/>
        <end position="288"/>
    </location>
</feature>
<dbReference type="InterPro" id="IPR057670">
    <property type="entry name" value="SH3_retrovirus"/>
</dbReference>
<dbReference type="PANTHER" id="PTHR11439:SF509">
    <property type="entry name" value="RNA-DIRECTED DNA POLYMERASE"/>
    <property type="match status" value="1"/>
</dbReference>
<dbReference type="SUPFAM" id="SSF56672">
    <property type="entry name" value="DNA/RNA polymerases"/>
    <property type="match status" value="1"/>
</dbReference>
<feature type="domain" description="Reverse transcriptase Ty1/copia-type" evidence="2">
    <location>
        <begin position="846"/>
        <end position="1001"/>
    </location>
</feature>
<dbReference type="InterPro" id="IPR013103">
    <property type="entry name" value="RVT_2"/>
</dbReference>
<sequence length="1345" mass="150615">MQNLEDISDTTTAIDMELVLMAKAFTLNDTTPTINNQRISSKPINKHISQPGINMDHDRQMLMVEDNVGNQFRPNAVQNVENQVVLIAVQNPDVQNVGNQNWVSVDPGIENQYEIGNEFDFMATAGVYDEIKEVTVNSTLKDNLQQASTSECKYEKISYDKAYNDMQQKFKRLQAQLIDFKGKSKDTPSESDTFDALSQKLENENVELKFQVFEQKDTTKGTSTNTKFANQINREETVFSIFKKQFCSGKLNAFQSERPKFSKTRVPPKVVESNDLSNPVTLNSTPSSRESTVMKNEREIALEIFRINPFKASAVDNFVPKKHVKASVGTNPITVSQPHVITKKDVNSITNGFFPKTLKALLGPEDHSIGIILRMIRSWILKKRKNQSKNWIKSYRKWKAWKNPKSTKKPSTPKNVHAKENNNNQAEDEFTNPFCTPMDMKTAFLNGPLKEEVYVAQPDRLVDDDHPNKVYRLRKALYGLKQASRVKIGYVACHVPRAATVPITFVINVVLETAMHIKTEDHLLKTKIRIFQVQTFGSGISNLLAVATTFTGSGNLYSQVLVTKPHNKIPYELLLGRTPSIEFMRPFGCPVTILNTLDPLGKFDGKADEGFLVGYSVNSKAFRVFNSRTRIVQETMHINFLENQPNVAGSGPKWLFDIDTLTQSMNYQPVVAGNQPTYNAGIQGNIDTYKVVKEAESVQQYVLLPLWSIGSQNPHNTDADAAFDVKDNENEVHVSPSCSDKPKKHDEKVKREAKGKSLVDLSIGVRDLRDEFEEFSVNSTNGVNAASTPVTAVGPNSTNSTNRVNVVGPSDNAVTPNFEIGGKSLFMDHSQYPDDPDIPALEDIIYLDDEEDVEEVYVCQPLGFEDLDYPDKVYKVVKALYGLHQAPRTWYETLANYLLKNGFQRGKIDQNLFIKKQKGDILLVQVYVDDIIFGSTNKEPCKAFEKLIKDKFQMSSMGELTFFLGLQVKQKDNGIFISQDKYVAKILRKFGLTDGKSASTSIDTKKPLLKDPDGEDVDVHIYRSMIGSLMYLTSSRPDIMFAVYACARFQVTPKVSHLHAVKKIFSDYAGASLDRKSTTGGCQFLGCRLISWQCKKQTIVATSSTKAKYVYQVDEKDGIEVAAVDLKLLLSQGLVLIKKSNDVMKLQALVDRKKVIITEDTIRKNLRLDDADGINSLLNEEIFAELARIGYEKPSTKLTFYKAFFSAQWKFLIHMIVQCMSAKRTAWNEFSSSMASAVICLATVDDLSSHNTKYISPALTHKVCANIRRIGKGFSGVETPLFDTMLVQEQVHDADDVEEDEDDNDVSAAPTLPSPTPATTSPPPQPEPIPSPPQAESAQPSSPPQ</sequence>
<feature type="compositionally biased region" description="Polar residues" evidence="1">
    <location>
        <begin position="274"/>
        <end position="288"/>
    </location>
</feature>
<feature type="compositionally biased region" description="Low complexity" evidence="1">
    <location>
        <begin position="796"/>
        <end position="807"/>
    </location>
</feature>
<protein>
    <submittedName>
        <fullName evidence="4">Uncharacterized mitochondrial protein AtMg00810-like</fullName>
    </submittedName>
</protein>
<dbReference type="Pfam" id="PF25597">
    <property type="entry name" value="SH3_retrovirus"/>
    <property type="match status" value="1"/>
</dbReference>
<feature type="domain" description="Reverse transcriptase Ty1/copia-type" evidence="2">
    <location>
        <begin position="437"/>
        <end position="487"/>
    </location>
</feature>
<feature type="compositionally biased region" description="Low complexity" evidence="1">
    <location>
        <begin position="1334"/>
        <end position="1345"/>
    </location>
</feature>
<gene>
    <name evidence="4" type="ORF">Tci_057487</name>
</gene>
<reference evidence="4" key="1">
    <citation type="journal article" date="2019" name="Sci. Rep.">
        <title>Draft genome of Tanacetum cinerariifolium, the natural source of mosquito coil.</title>
        <authorList>
            <person name="Yamashiro T."/>
            <person name="Shiraishi A."/>
            <person name="Satake H."/>
            <person name="Nakayama K."/>
        </authorList>
    </citation>
    <scope>NUCLEOTIDE SEQUENCE</scope>
</reference>
<dbReference type="CDD" id="cd09272">
    <property type="entry name" value="RNase_HI_RT_Ty1"/>
    <property type="match status" value="1"/>
</dbReference>
<proteinExistence type="predicted"/>
<evidence type="ECO:0000259" key="2">
    <source>
        <dbReference type="Pfam" id="PF07727"/>
    </source>
</evidence>
<accession>A0A6L2NJ85</accession>
<evidence type="ECO:0000256" key="1">
    <source>
        <dbReference type="SAM" id="MobiDB-lite"/>
    </source>
</evidence>
<dbReference type="EMBL" id="BKCJ010009123">
    <property type="protein sequence ID" value="GEU85509.1"/>
    <property type="molecule type" value="Genomic_DNA"/>
</dbReference>
<feature type="domain" description="Retroviral polymerase SH3-like" evidence="3">
    <location>
        <begin position="591"/>
        <end position="644"/>
    </location>
</feature>
<feature type="compositionally biased region" description="Acidic residues" evidence="1">
    <location>
        <begin position="1295"/>
        <end position="1305"/>
    </location>
</feature>
<dbReference type="PANTHER" id="PTHR11439">
    <property type="entry name" value="GAG-POL-RELATED RETROTRANSPOSON"/>
    <property type="match status" value="1"/>
</dbReference>
<feature type="region of interest" description="Disordered" evidence="1">
    <location>
        <begin position="1295"/>
        <end position="1345"/>
    </location>
</feature>
<dbReference type="Pfam" id="PF07727">
    <property type="entry name" value="RVT_2"/>
    <property type="match status" value="2"/>
</dbReference>
<feature type="region of interest" description="Disordered" evidence="1">
    <location>
        <begin position="732"/>
        <end position="751"/>
    </location>
</feature>